<feature type="transmembrane region" description="Helical" evidence="8">
    <location>
        <begin position="130"/>
        <end position="151"/>
    </location>
</feature>
<reference evidence="10 11" key="1">
    <citation type="submission" date="2016-10" db="EMBL/GenBank/DDBJ databases">
        <authorList>
            <person name="Varghese N."/>
            <person name="Submissions S."/>
        </authorList>
    </citation>
    <scope>NUCLEOTIDE SEQUENCE [LARGE SCALE GENOMIC DNA]</scope>
    <source>
        <strain evidence="10 11">WCC6</strain>
    </source>
</reference>
<evidence type="ECO:0000256" key="2">
    <source>
        <dbReference type="ARBA" id="ARBA00022448"/>
    </source>
</evidence>
<dbReference type="Proteomes" id="UP000441455">
    <property type="component" value="Unassembled WGS sequence"/>
</dbReference>
<keyword evidence="2 8" id="KW-0813">Transport</keyword>
<comment type="similarity">
    <text evidence="8">Belongs to the NqrDE/RnfAE family.</text>
</comment>
<dbReference type="GO" id="GO:0022900">
    <property type="term" value="P:electron transport chain"/>
    <property type="evidence" value="ECO:0007669"/>
    <property type="project" value="UniProtKB-UniRule"/>
</dbReference>
<keyword evidence="3 8" id="KW-0812">Transmembrane</keyword>
<dbReference type="Proteomes" id="UP000182379">
    <property type="component" value="Unassembled WGS sequence"/>
</dbReference>
<feature type="transmembrane region" description="Helical" evidence="8">
    <location>
        <begin position="104"/>
        <end position="124"/>
    </location>
</feature>
<dbReference type="GeneID" id="78333860"/>
<dbReference type="PANTHER" id="PTHR30335:SF0">
    <property type="entry name" value="ION-TRANSLOCATING OXIDOREDUCTASE COMPLEX SUBUNIT A"/>
    <property type="match status" value="1"/>
</dbReference>
<dbReference type="OMA" id="ILGLCPF"/>
<comment type="function">
    <text evidence="8">Part of a membrane-bound complex that couples electron transfer with translocation of ions across the membrane.</text>
</comment>
<feature type="transmembrane region" description="Helical" evidence="8">
    <location>
        <begin position="172"/>
        <end position="190"/>
    </location>
</feature>
<evidence type="ECO:0000313" key="10">
    <source>
        <dbReference type="EMBL" id="SDW74439.1"/>
    </source>
</evidence>
<dbReference type="InterPro" id="IPR050133">
    <property type="entry name" value="NqrDE/RnfAE_oxidrdctase"/>
</dbReference>
<dbReference type="RefSeq" id="WP_012937509.1">
    <property type="nucleotide sequence ID" value="NZ_CALAKB010000006.1"/>
</dbReference>
<evidence type="ECO:0000256" key="3">
    <source>
        <dbReference type="ARBA" id="ARBA00022692"/>
    </source>
</evidence>
<evidence type="ECO:0000256" key="5">
    <source>
        <dbReference type="ARBA" id="ARBA00022982"/>
    </source>
</evidence>
<keyword evidence="5 8" id="KW-0249">Electron transport</keyword>
<dbReference type="GO" id="GO:0005886">
    <property type="term" value="C:plasma membrane"/>
    <property type="evidence" value="ECO:0007669"/>
    <property type="project" value="UniProtKB-SubCell"/>
</dbReference>
<dbReference type="OrthoDB" id="9803631at2"/>
<reference evidence="9 12" key="2">
    <citation type="submission" date="2019-08" db="EMBL/GenBank/DDBJ databases">
        <title>In-depth cultivation of the pig gut microbiome towards novel bacterial diversity and tailored functional studies.</title>
        <authorList>
            <person name="Wylensek D."/>
            <person name="Hitch T.C.A."/>
            <person name="Clavel T."/>
        </authorList>
    </citation>
    <scope>NUCLEOTIDE SEQUENCE [LARGE SCALE GENOMIC DNA]</scope>
    <source>
        <strain evidence="9 12">WCA-389-WT-5B</strain>
    </source>
</reference>
<feature type="transmembrane region" description="Helical" evidence="8">
    <location>
        <begin position="43"/>
        <end position="63"/>
    </location>
</feature>
<feature type="transmembrane region" description="Helical" evidence="8">
    <location>
        <begin position="75"/>
        <end position="92"/>
    </location>
</feature>
<dbReference type="NCBIfam" id="TIGR01943">
    <property type="entry name" value="rnfA"/>
    <property type="match status" value="1"/>
</dbReference>
<dbReference type="EMBL" id="FNOP01000005">
    <property type="protein sequence ID" value="SDW74439.1"/>
    <property type="molecule type" value="Genomic_DNA"/>
</dbReference>
<feature type="transmembrane region" description="Helical" evidence="8">
    <location>
        <begin position="6"/>
        <end position="31"/>
    </location>
</feature>
<keyword evidence="4 8" id="KW-1278">Translocase</keyword>
<dbReference type="InterPro" id="IPR011293">
    <property type="entry name" value="Ion_transpt_RnfA/RsxA"/>
</dbReference>
<evidence type="ECO:0000313" key="12">
    <source>
        <dbReference type="Proteomes" id="UP000441455"/>
    </source>
</evidence>
<evidence type="ECO:0000313" key="11">
    <source>
        <dbReference type="Proteomes" id="UP000182379"/>
    </source>
</evidence>
<dbReference type="PIRSF" id="PIRSF006102">
    <property type="entry name" value="NQR_DE"/>
    <property type="match status" value="1"/>
</dbReference>
<sequence>MHSTFGILFSSIFVSNIILSRFLGMCSFLGVSKNFKNSVGMSAAVSFVMLLSTMLSYACYHLLLVPYHLEYLKTLVFILAIATLVQLVEMFMKKAMPSLHKAMGIYLPLITTNCAILGIALINVESNYSFLDSCVNSIGTSIGYTMAILLFSCIRERLDEKALPKCLQNLPIALITASCMSISMMGMSGIH</sequence>
<evidence type="ECO:0000256" key="6">
    <source>
        <dbReference type="ARBA" id="ARBA00022989"/>
    </source>
</evidence>
<comment type="subunit">
    <text evidence="8">The complex is composed of six subunits: RnfA, RnfB, RnfC, RnfD, RnfE and RnfG.</text>
</comment>
<organism evidence="9 12">
    <name type="scientific">Acidaminococcus fermentans</name>
    <dbReference type="NCBI Taxonomy" id="905"/>
    <lineage>
        <taxon>Bacteria</taxon>
        <taxon>Bacillati</taxon>
        <taxon>Bacillota</taxon>
        <taxon>Negativicutes</taxon>
        <taxon>Acidaminococcales</taxon>
        <taxon>Acidaminococcaceae</taxon>
        <taxon>Acidaminococcus</taxon>
    </lineage>
</organism>
<evidence type="ECO:0000256" key="7">
    <source>
        <dbReference type="ARBA" id="ARBA00023136"/>
    </source>
</evidence>
<dbReference type="InterPro" id="IPR003667">
    <property type="entry name" value="NqrDE/RnfAE"/>
</dbReference>
<evidence type="ECO:0000256" key="4">
    <source>
        <dbReference type="ARBA" id="ARBA00022967"/>
    </source>
</evidence>
<dbReference type="EMBL" id="VULN01000012">
    <property type="protein sequence ID" value="MSS82674.1"/>
    <property type="molecule type" value="Genomic_DNA"/>
</dbReference>
<comment type="caution">
    <text evidence="9">The sequence shown here is derived from an EMBL/GenBank/DDBJ whole genome shotgun (WGS) entry which is preliminary data.</text>
</comment>
<dbReference type="AlphaFoldDB" id="A0A6N7VLT0"/>
<evidence type="ECO:0000256" key="8">
    <source>
        <dbReference type="HAMAP-Rule" id="MF_00459"/>
    </source>
</evidence>
<keyword evidence="8" id="KW-1003">Cell membrane</keyword>
<dbReference type="GO" id="GO:0012505">
    <property type="term" value="C:endomembrane system"/>
    <property type="evidence" value="ECO:0007669"/>
    <property type="project" value="UniProtKB-SubCell"/>
</dbReference>
<evidence type="ECO:0000313" key="9">
    <source>
        <dbReference type="EMBL" id="MSS82674.1"/>
    </source>
</evidence>
<dbReference type="PANTHER" id="PTHR30335">
    <property type="entry name" value="INTEGRAL MEMBRANE PROTEIN OF SOXR-REDUCING COMPLEX"/>
    <property type="match status" value="1"/>
</dbReference>
<dbReference type="Pfam" id="PF02508">
    <property type="entry name" value="Rnf-Nqr"/>
    <property type="match status" value="1"/>
</dbReference>
<comment type="subcellular location">
    <subcellularLocation>
        <location evidence="8">Cell membrane</location>
        <topology evidence="8">Multi-pass membrane protein</topology>
    </subcellularLocation>
    <subcellularLocation>
        <location evidence="1">Endomembrane system</location>
        <topology evidence="1">Multi-pass membrane protein</topology>
    </subcellularLocation>
</comment>
<gene>
    <name evidence="8" type="primary">rnfA</name>
    <name evidence="9" type="ORF">FX155_08730</name>
    <name evidence="10" type="ORF">SAMN05216495_10565</name>
</gene>
<dbReference type="EC" id="7.-.-.-" evidence="8"/>
<accession>A0A6N7VLT0</accession>
<dbReference type="HAMAP" id="MF_00459">
    <property type="entry name" value="RsxA_RnfA"/>
    <property type="match status" value="1"/>
</dbReference>
<name>A0A6N7VLT0_ACIFE</name>
<proteinExistence type="inferred from homology"/>
<keyword evidence="6 8" id="KW-1133">Transmembrane helix</keyword>
<evidence type="ECO:0000256" key="1">
    <source>
        <dbReference type="ARBA" id="ARBA00004127"/>
    </source>
</evidence>
<protein>
    <recommendedName>
        <fullName evidence="8">Ion-translocating oxidoreductase complex subunit A</fullName>
        <ecNumber evidence="8">7.-.-.-</ecNumber>
    </recommendedName>
    <alternativeName>
        <fullName evidence="8">Rnf electron transport complex subunit A</fullName>
    </alternativeName>
</protein>
<keyword evidence="7 8" id="KW-0472">Membrane</keyword>